<evidence type="ECO:0008006" key="3">
    <source>
        <dbReference type="Google" id="ProtNLM"/>
    </source>
</evidence>
<dbReference type="AlphaFoldDB" id="A0A2M7TB99"/>
<dbReference type="Pfam" id="PF16264">
    <property type="entry name" value="SatD"/>
    <property type="match status" value="1"/>
</dbReference>
<evidence type="ECO:0000313" key="2">
    <source>
        <dbReference type="Proteomes" id="UP000230956"/>
    </source>
</evidence>
<reference evidence="2" key="1">
    <citation type="submission" date="2017-09" db="EMBL/GenBank/DDBJ databases">
        <title>Depth-based differentiation of microbial function through sediment-hosted aquifers and enrichment of novel symbionts in the deep terrestrial subsurface.</title>
        <authorList>
            <person name="Probst A.J."/>
            <person name="Ladd B."/>
            <person name="Jarett J.K."/>
            <person name="Geller-Mcgrath D.E."/>
            <person name="Sieber C.M.K."/>
            <person name="Emerson J.B."/>
            <person name="Anantharaman K."/>
            <person name="Thomas B.C."/>
            <person name="Malmstrom R."/>
            <person name="Stieglmeier M."/>
            <person name="Klingl A."/>
            <person name="Woyke T."/>
            <person name="Ryan C.M."/>
            <person name="Banfield J.F."/>
        </authorList>
    </citation>
    <scope>NUCLEOTIDE SEQUENCE [LARGE SCALE GENOMIC DNA]</scope>
</reference>
<accession>A0A2M7TB99</accession>
<proteinExistence type="predicted"/>
<dbReference type="EMBL" id="PFNG01000016">
    <property type="protein sequence ID" value="PIZ42377.1"/>
    <property type="molecule type" value="Genomic_DNA"/>
</dbReference>
<protein>
    <recommendedName>
        <fullName evidence="3">SatD family (SatD)</fullName>
    </recommendedName>
</protein>
<name>A0A2M7TB99_9ACTN</name>
<dbReference type="InterPro" id="IPR032580">
    <property type="entry name" value="SatD"/>
</dbReference>
<evidence type="ECO:0000313" key="1">
    <source>
        <dbReference type="EMBL" id="PIZ42377.1"/>
    </source>
</evidence>
<dbReference type="Proteomes" id="UP000230956">
    <property type="component" value="Unassembled WGS sequence"/>
</dbReference>
<sequence length="229" mass="25618">MLIVNYTVITCDIIESRTLEQREQAQRHIEAAFGEINARFAADIAIPFQFTLGDEFQGVLTDLAKAPYIAGRLREEVAPVKIRIAIGFGEITTELSEDIRKVDGPVFHIARDVMEGLKRKQKKRGLKHKQHLTGFASERGFDDTVDTVYMLYDVLISERTEKQWWAAKVYNLAGTATRAAAVFGTTFQNISKQVNAAHLFETNQAEQFLGHYLVSSSKGEPIGSPLRGS</sequence>
<organism evidence="1 2">
    <name type="scientific">Candidatus Aquicultor secundus</name>
    <dbReference type="NCBI Taxonomy" id="1973895"/>
    <lineage>
        <taxon>Bacteria</taxon>
        <taxon>Bacillati</taxon>
        <taxon>Actinomycetota</taxon>
        <taxon>Candidatus Aquicultoria</taxon>
        <taxon>Candidatus Aquicultorales</taxon>
        <taxon>Candidatus Aquicultoraceae</taxon>
        <taxon>Candidatus Aquicultor</taxon>
    </lineage>
</organism>
<comment type="caution">
    <text evidence="1">The sequence shown here is derived from an EMBL/GenBank/DDBJ whole genome shotgun (WGS) entry which is preliminary data.</text>
</comment>
<gene>
    <name evidence="1" type="ORF">COY37_00520</name>
</gene>